<dbReference type="PANTHER" id="PTHR46003">
    <property type="entry name" value="HOST CELL FACTOR"/>
    <property type="match status" value="1"/>
</dbReference>
<dbReference type="GO" id="GO:0035097">
    <property type="term" value="C:histone methyltransferase complex"/>
    <property type="evidence" value="ECO:0007669"/>
    <property type="project" value="TreeGrafter"/>
</dbReference>
<reference evidence="1" key="1">
    <citation type="submission" date="2023-07" db="EMBL/GenBank/DDBJ databases">
        <title>Chromosome-level Genome Assembly of Striped Snakehead (Channa striata).</title>
        <authorList>
            <person name="Liu H."/>
        </authorList>
    </citation>
    <scope>NUCLEOTIDE SEQUENCE</scope>
    <source>
        <strain evidence="1">Gz</strain>
        <tissue evidence="1">Muscle</tissue>
    </source>
</reference>
<dbReference type="Proteomes" id="UP001187415">
    <property type="component" value="Unassembled WGS sequence"/>
</dbReference>
<accession>A0AA88N616</accession>
<dbReference type="AlphaFoldDB" id="A0AA88N616"/>
<sequence length="248" mass="25704">MCSKDPWYLETEHPSAPSRVQLVRANTLSLKVCWGPCQTADTYLLQLQTHDIPITPAASSLDCPYGHTCRKGAGSPLAAATAKPSGVLKVAAAPGVLGGASVVMVKQTTAKPTVTVATLPAGVRMVVPAQPIQGTPIGNSPQMSGMAVLATAAAATQKIAPSTATVLNVPAGATMVKTAAVSPGSSSLPVQVATPVTMVRFGSAVRGGCTWLIWVLQVFSLNLGPFIRVEGIYLKCRLLPVATFWYLL</sequence>
<dbReference type="GO" id="GO:0006338">
    <property type="term" value="P:chromatin remodeling"/>
    <property type="evidence" value="ECO:0007669"/>
    <property type="project" value="TreeGrafter"/>
</dbReference>
<protein>
    <submittedName>
        <fullName evidence="1">Uncharacterized protein</fullName>
    </submittedName>
</protein>
<dbReference type="InterPro" id="IPR043536">
    <property type="entry name" value="HCF1/2"/>
</dbReference>
<proteinExistence type="predicted"/>
<dbReference type="EMBL" id="JAUPFM010000005">
    <property type="protein sequence ID" value="KAK2850943.1"/>
    <property type="molecule type" value="Genomic_DNA"/>
</dbReference>
<gene>
    <name evidence="1" type="ORF">Q5P01_007219</name>
</gene>
<dbReference type="GO" id="GO:0003713">
    <property type="term" value="F:transcription coactivator activity"/>
    <property type="evidence" value="ECO:0007669"/>
    <property type="project" value="TreeGrafter"/>
</dbReference>
<evidence type="ECO:0000313" key="1">
    <source>
        <dbReference type="EMBL" id="KAK2850943.1"/>
    </source>
</evidence>
<dbReference type="PANTHER" id="PTHR46003:SF3">
    <property type="entry name" value="HOST CELL FACTOR 1"/>
    <property type="match status" value="1"/>
</dbReference>
<evidence type="ECO:0000313" key="2">
    <source>
        <dbReference type="Proteomes" id="UP001187415"/>
    </source>
</evidence>
<dbReference type="Gene3D" id="6.10.250.2590">
    <property type="match status" value="1"/>
</dbReference>
<comment type="caution">
    <text evidence="1">The sequence shown here is derived from an EMBL/GenBank/DDBJ whole genome shotgun (WGS) entry which is preliminary data.</text>
</comment>
<organism evidence="1 2">
    <name type="scientific">Channa striata</name>
    <name type="common">Snakehead murrel</name>
    <name type="synonym">Ophicephalus striatus</name>
    <dbReference type="NCBI Taxonomy" id="64152"/>
    <lineage>
        <taxon>Eukaryota</taxon>
        <taxon>Metazoa</taxon>
        <taxon>Chordata</taxon>
        <taxon>Craniata</taxon>
        <taxon>Vertebrata</taxon>
        <taxon>Euteleostomi</taxon>
        <taxon>Actinopterygii</taxon>
        <taxon>Neopterygii</taxon>
        <taxon>Teleostei</taxon>
        <taxon>Neoteleostei</taxon>
        <taxon>Acanthomorphata</taxon>
        <taxon>Anabantaria</taxon>
        <taxon>Anabantiformes</taxon>
        <taxon>Channoidei</taxon>
        <taxon>Channidae</taxon>
        <taxon>Channa</taxon>
    </lineage>
</organism>
<keyword evidence="2" id="KW-1185">Reference proteome</keyword>
<name>A0AA88N616_CHASR</name>